<dbReference type="RefSeq" id="WP_271205463.1">
    <property type="nucleotide sequence ID" value="NZ_BSFK01000016.1"/>
</dbReference>
<proteinExistence type="predicted"/>
<evidence type="ECO:0000313" key="2">
    <source>
        <dbReference type="Proteomes" id="UP001143364"/>
    </source>
</evidence>
<sequence length="174" mass="19301">MLDCTRPRSAEGLCDLKQKHFDAAEQVADRRRVEIHIVCEVSLSSDERVLVAPWMLCERAPSGMFSLPRLTAPDVIAAASLESSLLVELRREMAWIRLIDLLCGPALPQKETCAVLEAFNRLHDLRVNAGSELIARRAKWLSEKGGLKALIAPAIDSLNRSFLHDSSLPEAAYV</sequence>
<dbReference type="AlphaFoldDB" id="A0A9W6N4S1"/>
<comment type="caution">
    <text evidence="1">The sequence shown here is derived from an EMBL/GenBank/DDBJ whole genome shotgun (WGS) entry which is preliminary data.</text>
</comment>
<organism evidence="1 2">
    <name type="scientific">Methylopila jiangsuensis</name>
    <dbReference type="NCBI Taxonomy" id="586230"/>
    <lineage>
        <taxon>Bacteria</taxon>
        <taxon>Pseudomonadati</taxon>
        <taxon>Pseudomonadota</taxon>
        <taxon>Alphaproteobacteria</taxon>
        <taxon>Hyphomicrobiales</taxon>
        <taxon>Methylopilaceae</taxon>
        <taxon>Methylopila</taxon>
    </lineage>
</organism>
<name>A0A9W6N4S1_9HYPH</name>
<dbReference type="Proteomes" id="UP001143364">
    <property type="component" value="Unassembled WGS sequence"/>
</dbReference>
<dbReference type="EMBL" id="BSFK01000016">
    <property type="protein sequence ID" value="GLK77620.1"/>
    <property type="molecule type" value="Genomic_DNA"/>
</dbReference>
<gene>
    <name evidence="1" type="ORF">GCM10008171_28740</name>
</gene>
<evidence type="ECO:0000313" key="1">
    <source>
        <dbReference type="EMBL" id="GLK77620.1"/>
    </source>
</evidence>
<protein>
    <submittedName>
        <fullName evidence="1">Uncharacterized protein</fullName>
    </submittedName>
</protein>
<reference evidence="1" key="1">
    <citation type="journal article" date="2014" name="Int. J. Syst. Evol. Microbiol.">
        <title>Complete genome sequence of Corynebacterium casei LMG S-19264T (=DSM 44701T), isolated from a smear-ripened cheese.</title>
        <authorList>
            <consortium name="US DOE Joint Genome Institute (JGI-PGF)"/>
            <person name="Walter F."/>
            <person name="Albersmeier A."/>
            <person name="Kalinowski J."/>
            <person name="Ruckert C."/>
        </authorList>
    </citation>
    <scope>NUCLEOTIDE SEQUENCE</scope>
    <source>
        <strain evidence="1">VKM B-2555</strain>
    </source>
</reference>
<reference evidence="1" key="2">
    <citation type="submission" date="2023-01" db="EMBL/GenBank/DDBJ databases">
        <authorList>
            <person name="Sun Q."/>
            <person name="Evtushenko L."/>
        </authorList>
    </citation>
    <scope>NUCLEOTIDE SEQUENCE</scope>
    <source>
        <strain evidence="1">VKM B-2555</strain>
    </source>
</reference>
<keyword evidence="2" id="KW-1185">Reference proteome</keyword>
<accession>A0A9W6N4S1</accession>